<feature type="transmembrane region" description="Helical" evidence="1">
    <location>
        <begin position="33"/>
        <end position="55"/>
    </location>
</feature>
<comment type="caution">
    <text evidence="2">The sequence shown here is derived from an EMBL/GenBank/DDBJ whole genome shotgun (WGS) entry which is preliminary data.</text>
</comment>
<keyword evidence="1" id="KW-1133">Transmembrane helix</keyword>
<feature type="transmembrane region" description="Helical" evidence="1">
    <location>
        <begin position="278"/>
        <end position="297"/>
    </location>
</feature>
<keyword evidence="1" id="KW-0472">Membrane</keyword>
<feature type="transmembrane region" description="Helical" evidence="1">
    <location>
        <begin position="309"/>
        <end position="331"/>
    </location>
</feature>
<feature type="transmembrane region" description="Helical" evidence="1">
    <location>
        <begin position="146"/>
        <end position="166"/>
    </location>
</feature>
<evidence type="ECO:0008006" key="3">
    <source>
        <dbReference type="Google" id="ProtNLM"/>
    </source>
</evidence>
<feature type="transmembrane region" description="Helical" evidence="1">
    <location>
        <begin position="337"/>
        <end position="357"/>
    </location>
</feature>
<feature type="transmembrane region" description="Helical" evidence="1">
    <location>
        <begin position="244"/>
        <end position="266"/>
    </location>
</feature>
<organism evidence="2">
    <name type="scientific">bioreactor metagenome</name>
    <dbReference type="NCBI Taxonomy" id="1076179"/>
    <lineage>
        <taxon>unclassified sequences</taxon>
        <taxon>metagenomes</taxon>
        <taxon>ecological metagenomes</taxon>
    </lineage>
</organism>
<feature type="transmembrane region" description="Helical" evidence="1">
    <location>
        <begin position="175"/>
        <end position="195"/>
    </location>
</feature>
<keyword evidence="1" id="KW-0812">Transmembrane</keyword>
<sequence>MEGVLFMSEMSGVANSSAIAAKKKLSSNFLKKGISIALFSGLMYGFYSAFMTLGMKKGVWADWYGDNNTGLSVLVITYLLGALGSAVNDTCSAVWAIAYATIKGKIGDFFRCIRTTPGGVMILAALIGGPISSTAYVVGLQMAGSIVIPITALCPAIGAILGRILFKQELNKRMMAGIVICVASSFLIGSTSLSGDAPEGMFLGLCIAFIAALGWGFEGCVAGYGTSMIDSEIGITIRQATSGLSNLIILVPIFGMIFGDGVGFSINLVTQAFTSGSAMIWFALSGLCAFVSYMCWYNGNSMCGAALGMACNGTYSFWGPFCCWIVLGVFAGMDGWALPPIVWIAAVLMIFGILVIAMNPLDLFKKKNKDHDKEVDNYETT</sequence>
<feature type="transmembrane region" description="Helical" evidence="1">
    <location>
        <begin position="201"/>
        <end position="224"/>
    </location>
</feature>
<dbReference type="EMBL" id="VSSQ01002645">
    <property type="protein sequence ID" value="MPM16613.1"/>
    <property type="molecule type" value="Genomic_DNA"/>
</dbReference>
<protein>
    <recommendedName>
        <fullName evidence="3">EamA domain-containing protein</fullName>
    </recommendedName>
</protein>
<reference evidence="2" key="1">
    <citation type="submission" date="2019-08" db="EMBL/GenBank/DDBJ databases">
        <authorList>
            <person name="Kucharzyk K."/>
            <person name="Murdoch R.W."/>
            <person name="Higgins S."/>
            <person name="Loffler F."/>
        </authorList>
    </citation>
    <scope>NUCLEOTIDE SEQUENCE</scope>
</reference>
<dbReference type="AlphaFoldDB" id="A0A644XQT2"/>
<feature type="transmembrane region" description="Helical" evidence="1">
    <location>
        <begin position="120"/>
        <end position="140"/>
    </location>
</feature>
<dbReference type="SUPFAM" id="SSF103481">
    <property type="entry name" value="Multidrug resistance efflux transporter EmrE"/>
    <property type="match status" value="1"/>
</dbReference>
<proteinExistence type="predicted"/>
<evidence type="ECO:0000313" key="2">
    <source>
        <dbReference type="EMBL" id="MPM16613.1"/>
    </source>
</evidence>
<feature type="transmembrane region" description="Helical" evidence="1">
    <location>
        <begin position="75"/>
        <end position="99"/>
    </location>
</feature>
<name>A0A644XQT2_9ZZZZ</name>
<dbReference type="InterPro" id="IPR037185">
    <property type="entry name" value="EmrE-like"/>
</dbReference>
<gene>
    <name evidence="2" type="ORF">SDC9_62994</name>
</gene>
<evidence type="ECO:0000256" key="1">
    <source>
        <dbReference type="SAM" id="Phobius"/>
    </source>
</evidence>
<accession>A0A644XQT2</accession>